<dbReference type="AlphaFoldDB" id="A0A6A3BI09"/>
<protein>
    <submittedName>
        <fullName evidence="2">Kinase superfamily protein isoform 1</fullName>
    </submittedName>
</protein>
<dbReference type="PANTHER" id="PTHR32382:SF87">
    <property type="entry name" value="FASCICLIN-LIKE ARABINOGALACTAN PROTEIN 14"/>
    <property type="match status" value="1"/>
</dbReference>
<keyword evidence="1" id="KW-0732">Signal</keyword>
<dbReference type="GO" id="GO:0005886">
    <property type="term" value="C:plasma membrane"/>
    <property type="evidence" value="ECO:0007669"/>
    <property type="project" value="TreeGrafter"/>
</dbReference>
<evidence type="ECO:0000256" key="1">
    <source>
        <dbReference type="SAM" id="SignalP"/>
    </source>
</evidence>
<dbReference type="InterPro" id="IPR036378">
    <property type="entry name" value="FAS1_dom_sf"/>
</dbReference>
<dbReference type="InterPro" id="IPR033254">
    <property type="entry name" value="Plant_FLA"/>
</dbReference>
<name>A0A6A3BI09_HIBSY</name>
<accession>A0A6A3BI09</accession>
<comment type="caution">
    <text evidence="2">The sequence shown here is derived from an EMBL/GenBank/DDBJ whole genome shotgun (WGS) entry which is preliminary data.</text>
</comment>
<dbReference type="Proteomes" id="UP000436088">
    <property type="component" value="Unassembled WGS sequence"/>
</dbReference>
<reference evidence="2" key="1">
    <citation type="submission" date="2019-09" db="EMBL/GenBank/DDBJ databases">
        <title>Draft genome information of white flower Hibiscus syriacus.</title>
        <authorList>
            <person name="Kim Y.-M."/>
        </authorList>
    </citation>
    <scope>NUCLEOTIDE SEQUENCE [LARGE SCALE GENOMIC DNA]</scope>
    <source>
        <strain evidence="2">YM2019G1</strain>
    </source>
</reference>
<feature type="chain" id="PRO_5025565781" evidence="1">
    <location>
        <begin position="25"/>
        <end position="263"/>
    </location>
</feature>
<keyword evidence="2" id="KW-0418">Kinase</keyword>
<keyword evidence="2" id="KW-0808">Transferase</keyword>
<dbReference type="EMBL" id="VEPZ02000867">
    <property type="protein sequence ID" value="KAE8715078.1"/>
    <property type="molecule type" value="Genomic_DNA"/>
</dbReference>
<organism evidence="2 3">
    <name type="scientific">Hibiscus syriacus</name>
    <name type="common">Rose of Sharon</name>
    <dbReference type="NCBI Taxonomy" id="106335"/>
    <lineage>
        <taxon>Eukaryota</taxon>
        <taxon>Viridiplantae</taxon>
        <taxon>Streptophyta</taxon>
        <taxon>Embryophyta</taxon>
        <taxon>Tracheophyta</taxon>
        <taxon>Spermatophyta</taxon>
        <taxon>Magnoliopsida</taxon>
        <taxon>eudicotyledons</taxon>
        <taxon>Gunneridae</taxon>
        <taxon>Pentapetalae</taxon>
        <taxon>rosids</taxon>
        <taxon>malvids</taxon>
        <taxon>Malvales</taxon>
        <taxon>Malvaceae</taxon>
        <taxon>Malvoideae</taxon>
        <taxon>Hibiscus</taxon>
    </lineage>
</organism>
<feature type="signal peptide" evidence="1">
    <location>
        <begin position="1"/>
        <end position="24"/>
    </location>
</feature>
<dbReference type="SUPFAM" id="SSF82153">
    <property type="entry name" value="FAS1 domain"/>
    <property type="match status" value="1"/>
</dbReference>
<keyword evidence="3" id="KW-1185">Reference proteome</keyword>
<sequence length="263" mass="27676">MSPMASPAAELSFSFLLLLSAADAANNIDINKILGAYPGFSDFNKLLTQTGVAYEINQQPSCTVLVVDNAHMSELSGLSPDAEKNTLSLQVVLEYYDETKLRNMNFKRPLLLTTLYQQSGKAQHHQGFLKMKTEGSGQVAFGSAAPGSYLDTTFVKQIVTVPDRVSELQVSDIINGTRASSNSASPASLPKASSPRKALTLPLAPAAAVPSLVETPALSPITPTELPGAPASAPAPSDASVGYEDYVASTILTVSLGLGFFLL</sequence>
<dbReference type="PANTHER" id="PTHR32382">
    <property type="entry name" value="FASCICLIN-LIKE ARABINOGALACTAN PROTEIN"/>
    <property type="match status" value="1"/>
</dbReference>
<proteinExistence type="predicted"/>
<gene>
    <name evidence="2" type="ORF">F3Y22_tig00110187pilonHSYRG00523</name>
</gene>
<evidence type="ECO:0000313" key="3">
    <source>
        <dbReference type="Proteomes" id="UP000436088"/>
    </source>
</evidence>
<evidence type="ECO:0000313" key="2">
    <source>
        <dbReference type="EMBL" id="KAE8715078.1"/>
    </source>
</evidence>
<dbReference type="GO" id="GO:0016301">
    <property type="term" value="F:kinase activity"/>
    <property type="evidence" value="ECO:0007669"/>
    <property type="project" value="UniProtKB-KW"/>
</dbReference>